<dbReference type="EMBL" id="CAJVQC010169159">
    <property type="protein sequence ID" value="CAG8850128.1"/>
    <property type="molecule type" value="Genomic_DNA"/>
</dbReference>
<accession>A0ACA9SXI0</accession>
<name>A0ACA9SXI0_9GLOM</name>
<gene>
    <name evidence="1" type="ORF">RPERSI_LOCUS35939</name>
</gene>
<reference evidence="1" key="1">
    <citation type="submission" date="2021-06" db="EMBL/GenBank/DDBJ databases">
        <authorList>
            <person name="Kallberg Y."/>
            <person name="Tangrot J."/>
            <person name="Rosling A."/>
        </authorList>
    </citation>
    <scope>NUCLEOTIDE SEQUENCE</scope>
    <source>
        <strain evidence="1">MA461A</strain>
    </source>
</reference>
<evidence type="ECO:0000313" key="2">
    <source>
        <dbReference type="Proteomes" id="UP000789920"/>
    </source>
</evidence>
<evidence type="ECO:0000313" key="1">
    <source>
        <dbReference type="EMBL" id="CAG8850128.1"/>
    </source>
</evidence>
<keyword evidence="2" id="KW-1185">Reference proteome</keyword>
<feature type="non-terminal residue" evidence="1">
    <location>
        <position position="1"/>
    </location>
</feature>
<sequence>LKMDYGDDSEHFEERSLNIAVPDQHLAEALDAPIVGQMFGTWEELARSQNFVSVICGSEYDD</sequence>
<organism evidence="1 2">
    <name type="scientific">Racocetra persica</name>
    <dbReference type="NCBI Taxonomy" id="160502"/>
    <lineage>
        <taxon>Eukaryota</taxon>
        <taxon>Fungi</taxon>
        <taxon>Fungi incertae sedis</taxon>
        <taxon>Mucoromycota</taxon>
        <taxon>Glomeromycotina</taxon>
        <taxon>Glomeromycetes</taxon>
        <taxon>Diversisporales</taxon>
        <taxon>Gigasporaceae</taxon>
        <taxon>Racocetra</taxon>
    </lineage>
</organism>
<proteinExistence type="predicted"/>
<comment type="caution">
    <text evidence="1">The sequence shown here is derived from an EMBL/GenBank/DDBJ whole genome shotgun (WGS) entry which is preliminary data.</text>
</comment>
<dbReference type="Proteomes" id="UP000789920">
    <property type="component" value="Unassembled WGS sequence"/>
</dbReference>
<protein>
    <submittedName>
        <fullName evidence="1">32208_t:CDS:1</fullName>
    </submittedName>
</protein>
<feature type="non-terminal residue" evidence="1">
    <location>
        <position position="62"/>
    </location>
</feature>